<feature type="domain" description="Coenzyme Q-binding protein COQ10 START" evidence="2">
    <location>
        <begin position="10"/>
        <end position="135"/>
    </location>
</feature>
<sequence>MSTHAEKRILPYRPDQMYALVAGIEHYPKFLPWCVGARIRERTANVVVADLIIGFKVFRERFTSRVTLDPDGNRIDVEYTEGPFKYLKNHWIFLPHAEGCEIDFYVDFEFRSKLLQKTIELLFNEAVKRMVGAFETRAKQLYGENGLSLPPGATITAL</sequence>
<dbReference type="OrthoDB" id="9804759at2"/>
<keyword evidence="4" id="KW-1185">Reference proteome</keyword>
<dbReference type="EMBL" id="CP041636">
    <property type="protein sequence ID" value="QDO98501.1"/>
    <property type="molecule type" value="Genomic_DNA"/>
</dbReference>
<dbReference type="AlphaFoldDB" id="A0A516H410"/>
<proteinExistence type="inferred from homology"/>
<dbReference type="GO" id="GO:0048039">
    <property type="term" value="F:ubiquinone binding"/>
    <property type="evidence" value="ECO:0007669"/>
    <property type="project" value="InterPro"/>
</dbReference>
<dbReference type="PANTHER" id="PTHR12901:SF10">
    <property type="entry name" value="COENZYME Q-BINDING PROTEIN COQ10, MITOCHONDRIAL"/>
    <property type="match status" value="1"/>
</dbReference>
<reference evidence="3 4" key="1">
    <citation type="submission" date="2019-07" db="EMBL/GenBank/DDBJ databases">
        <title>Genome sequencing for Ferrovibrio sp. K5.</title>
        <authorList>
            <person name="Park S.-J."/>
        </authorList>
    </citation>
    <scope>NUCLEOTIDE SEQUENCE [LARGE SCALE GENOMIC DNA]</scope>
    <source>
        <strain evidence="3 4">K5</strain>
    </source>
</reference>
<dbReference type="PANTHER" id="PTHR12901">
    <property type="entry name" value="SPERM PROTEIN HOMOLOG"/>
    <property type="match status" value="1"/>
</dbReference>
<accession>A0A516H410</accession>
<evidence type="ECO:0000313" key="4">
    <source>
        <dbReference type="Proteomes" id="UP000317496"/>
    </source>
</evidence>
<dbReference type="SUPFAM" id="SSF55961">
    <property type="entry name" value="Bet v1-like"/>
    <property type="match status" value="1"/>
</dbReference>
<dbReference type="Proteomes" id="UP000317496">
    <property type="component" value="Chromosome"/>
</dbReference>
<dbReference type="Gene3D" id="3.30.530.20">
    <property type="match status" value="1"/>
</dbReference>
<protein>
    <submittedName>
        <fullName evidence="3">Type II toxin-antitoxin system RatA family toxin</fullName>
    </submittedName>
</protein>
<dbReference type="InterPro" id="IPR044996">
    <property type="entry name" value="COQ10-like"/>
</dbReference>
<evidence type="ECO:0000313" key="3">
    <source>
        <dbReference type="EMBL" id="QDO98501.1"/>
    </source>
</evidence>
<organism evidence="3 4">
    <name type="scientific">Ferrovibrio terrae</name>
    <dbReference type="NCBI Taxonomy" id="2594003"/>
    <lineage>
        <taxon>Bacteria</taxon>
        <taxon>Pseudomonadati</taxon>
        <taxon>Pseudomonadota</taxon>
        <taxon>Alphaproteobacteria</taxon>
        <taxon>Rhodospirillales</taxon>
        <taxon>Rhodospirillaceae</taxon>
        <taxon>Ferrovibrio</taxon>
    </lineage>
</organism>
<dbReference type="InterPro" id="IPR005031">
    <property type="entry name" value="COQ10_START"/>
</dbReference>
<dbReference type="Pfam" id="PF03364">
    <property type="entry name" value="Polyketide_cyc"/>
    <property type="match status" value="1"/>
</dbReference>
<dbReference type="KEGG" id="fer:FNB15_14970"/>
<comment type="similarity">
    <text evidence="1">Belongs to the ribosome association toxin RatA family.</text>
</comment>
<evidence type="ECO:0000259" key="2">
    <source>
        <dbReference type="Pfam" id="PF03364"/>
    </source>
</evidence>
<dbReference type="RefSeq" id="WP_144069482.1">
    <property type="nucleotide sequence ID" value="NZ_CP041636.1"/>
</dbReference>
<evidence type="ECO:0000256" key="1">
    <source>
        <dbReference type="ARBA" id="ARBA00008918"/>
    </source>
</evidence>
<name>A0A516H410_9PROT</name>
<dbReference type="GO" id="GO:0045333">
    <property type="term" value="P:cellular respiration"/>
    <property type="evidence" value="ECO:0007669"/>
    <property type="project" value="InterPro"/>
</dbReference>
<dbReference type="CDD" id="cd07813">
    <property type="entry name" value="COQ10p_like"/>
    <property type="match status" value="1"/>
</dbReference>
<dbReference type="InterPro" id="IPR023393">
    <property type="entry name" value="START-like_dom_sf"/>
</dbReference>
<gene>
    <name evidence="3" type="ORF">FNB15_14970</name>
</gene>